<dbReference type="AlphaFoldDB" id="A0A7V4U0G5"/>
<dbReference type="InterPro" id="IPR013154">
    <property type="entry name" value="ADH-like_N"/>
</dbReference>
<dbReference type="Gene3D" id="3.40.50.720">
    <property type="entry name" value="NAD(P)-binding Rossmann-like Domain"/>
    <property type="match status" value="1"/>
</dbReference>
<accession>A0A7V4U0G5</accession>
<dbReference type="PANTHER" id="PTHR43677:SF4">
    <property type="entry name" value="QUINONE OXIDOREDUCTASE-LIKE PROTEIN 2"/>
    <property type="match status" value="1"/>
</dbReference>
<organism evidence="2">
    <name type="scientific">Caldithrix abyssi</name>
    <dbReference type="NCBI Taxonomy" id="187145"/>
    <lineage>
        <taxon>Bacteria</taxon>
        <taxon>Pseudomonadati</taxon>
        <taxon>Calditrichota</taxon>
        <taxon>Calditrichia</taxon>
        <taxon>Calditrichales</taxon>
        <taxon>Calditrichaceae</taxon>
        <taxon>Caldithrix</taxon>
    </lineage>
</organism>
<dbReference type="Pfam" id="PF00107">
    <property type="entry name" value="ADH_zinc_N"/>
    <property type="match status" value="1"/>
</dbReference>
<dbReference type="InterPro" id="IPR036291">
    <property type="entry name" value="NAD(P)-bd_dom_sf"/>
</dbReference>
<dbReference type="SMART" id="SM00829">
    <property type="entry name" value="PKS_ER"/>
    <property type="match status" value="1"/>
</dbReference>
<dbReference type="InterPro" id="IPR020843">
    <property type="entry name" value="ER"/>
</dbReference>
<dbReference type="Gene3D" id="3.90.180.10">
    <property type="entry name" value="Medium-chain alcohol dehydrogenases, catalytic domain"/>
    <property type="match status" value="1"/>
</dbReference>
<dbReference type="EMBL" id="DRQG01000081">
    <property type="protein sequence ID" value="HGY55750.1"/>
    <property type="molecule type" value="Genomic_DNA"/>
</dbReference>
<dbReference type="InterPro" id="IPR013149">
    <property type="entry name" value="ADH-like_C"/>
</dbReference>
<evidence type="ECO:0000313" key="2">
    <source>
        <dbReference type="EMBL" id="HGY55750.1"/>
    </source>
</evidence>
<dbReference type="SUPFAM" id="SSF50129">
    <property type="entry name" value="GroES-like"/>
    <property type="match status" value="1"/>
</dbReference>
<feature type="domain" description="Enoyl reductase (ER)" evidence="1">
    <location>
        <begin position="10"/>
        <end position="334"/>
    </location>
</feature>
<dbReference type="SUPFAM" id="SSF51735">
    <property type="entry name" value="NAD(P)-binding Rossmann-fold domains"/>
    <property type="match status" value="1"/>
</dbReference>
<gene>
    <name evidence="2" type="ORF">ENK44_08620</name>
</gene>
<dbReference type="InterPro" id="IPR011032">
    <property type="entry name" value="GroES-like_sf"/>
</dbReference>
<proteinExistence type="predicted"/>
<protein>
    <recommendedName>
        <fullName evidence="1">Enoyl reductase (ER) domain-containing protein</fullName>
    </recommendedName>
</protein>
<dbReference type="GO" id="GO:0016491">
    <property type="term" value="F:oxidoreductase activity"/>
    <property type="evidence" value="ECO:0007669"/>
    <property type="project" value="InterPro"/>
</dbReference>
<dbReference type="PANTHER" id="PTHR43677">
    <property type="entry name" value="SHORT-CHAIN DEHYDROGENASE/REDUCTASE"/>
    <property type="match status" value="1"/>
</dbReference>
<sequence>MKAYLLKNNGSPEVLRIYDLPEPMPGEGEVQVSLQYIGLNYAEILSRKGLYGWAPERPYVPGMEGAGTISRVGEGVNPDRIGQTVMVGTQFGCYAEKVVIPAQQALPIIPAYSMEENAAFAVNYMTAWVSLMEMARLRKEETVLITAAAGGVGSAAVQLSVRLGCRVIGLAGSEQKLQMVRDLGAEAAYNYREKKYEERIKTEYGGVDVILELIGGAVYRKNLNLLHPFGRMVIAGFASLDLKKWNPVSWYKTWRDIPRVSVVQLAMKSQGVLATHLGYLLDEPERMRRIFSDLTSFVSRHNIKPVVGKIFSFDQLPEAHAFIESRKSTGKVLVRVK</sequence>
<dbReference type="Proteomes" id="UP000885779">
    <property type="component" value="Unassembled WGS sequence"/>
</dbReference>
<dbReference type="InterPro" id="IPR051397">
    <property type="entry name" value="Zn-ADH-like_protein"/>
</dbReference>
<name>A0A7V4U0G5_CALAY</name>
<reference evidence="2" key="1">
    <citation type="journal article" date="2020" name="mSystems">
        <title>Genome- and Community-Level Interaction Insights into Carbon Utilization and Element Cycling Functions of Hydrothermarchaeota in Hydrothermal Sediment.</title>
        <authorList>
            <person name="Zhou Z."/>
            <person name="Liu Y."/>
            <person name="Xu W."/>
            <person name="Pan J."/>
            <person name="Luo Z.H."/>
            <person name="Li M."/>
        </authorList>
    </citation>
    <scope>NUCLEOTIDE SEQUENCE [LARGE SCALE GENOMIC DNA]</scope>
    <source>
        <strain evidence="2">HyVt-577</strain>
    </source>
</reference>
<dbReference type="Pfam" id="PF08240">
    <property type="entry name" value="ADH_N"/>
    <property type="match status" value="1"/>
</dbReference>
<evidence type="ECO:0000259" key="1">
    <source>
        <dbReference type="SMART" id="SM00829"/>
    </source>
</evidence>
<comment type="caution">
    <text evidence="2">The sequence shown here is derived from an EMBL/GenBank/DDBJ whole genome shotgun (WGS) entry which is preliminary data.</text>
</comment>